<dbReference type="AlphaFoldDB" id="A0A316DFD2"/>
<gene>
    <name evidence="1" type="ORF">C7459_104147</name>
</gene>
<dbReference type="EMBL" id="QGGL01000004">
    <property type="protein sequence ID" value="PWK14944.1"/>
    <property type="molecule type" value="Genomic_DNA"/>
</dbReference>
<proteinExistence type="predicted"/>
<sequence length="45" mass="5141">MFLKTLVKDTTLTPQRTLDEINFNIEIPHKTPTEKDLSQQDIAVG</sequence>
<dbReference type="Proteomes" id="UP000245634">
    <property type="component" value="Unassembled WGS sequence"/>
</dbReference>
<evidence type="ECO:0000313" key="1">
    <source>
        <dbReference type="EMBL" id="PWK14944.1"/>
    </source>
</evidence>
<comment type="caution">
    <text evidence="1">The sequence shown here is derived from an EMBL/GenBank/DDBJ whole genome shotgun (WGS) entry which is preliminary data.</text>
</comment>
<organism evidence="1 2">
    <name type="scientific">Tumebacillus permanentifrigoris</name>
    <dbReference type="NCBI Taxonomy" id="378543"/>
    <lineage>
        <taxon>Bacteria</taxon>
        <taxon>Bacillati</taxon>
        <taxon>Bacillota</taxon>
        <taxon>Bacilli</taxon>
        <taxon>Bacillales</taxon>
        <taxon>Alicyclobacillaceae</taxon>
        <taxon>Tumebacillus</taxon>
    </lineage>
</organism>
<keyword evidence="2" id="KW-1185">Reference proteome</keyword>
<reference evidence="1 2" key="1">
    <citation type="submission" date="2018-05" db="EMBL/GenBank/DDBJ databases">
        <title>Genomic Encyclopedia of Type Strains, Phase IV (KMG-IV): sequencing the most valuable type-strain genomes for metagenomic binning, comparative biology and taxonomic classification.</title>
        <authorList>
            <person name="Goeker M."/>
        </authorList>
    </citation>
    <scope>NUCLEOTIDE SEQUENCE [LARGE SCALE GENOMIC DNA]</scope>
    <source>
        <strain evidence="1 2">DSM 18773</strain>
    </source>
</reference>
<protein>
    <submittedName>
        <fullName evidence="1">Uncharacterized protein</fullName>
    </submittedName>
</protein>
<name>A0A316DFD2_9BACL</name>
<accession>A0A316DFD2</accession>
<evidence type="ECO:0000313" key="2">
    <source>
        <dbReference type="Proteomes" id="UP000245634"/>
    </source>
</evidence>